<comment type="caution">
    <text evidence="1">The sequence shown here is derived from an EMBL/GenBank/DDBJ whole genome shotgun (WGS) entry which is preliminary data.</text>
</comment>
<proteinExistence type="predicted"/>
<dbReference type="Proteomes" id="UP000189855">
    <property type="component" value="Unassembled WGS sequence"/>
</dbReference>
<name>A0AB36KIT6_PSEUB</name>
<accession>A0AB36KIT6</accession>
<gene>
    <name evidence="1" type="ORF">BTW15_29690</name>
</gene>
<dbReference type="AlphaFoldDB" id="A0AB36KIT6"/>
<evidence type="ECO:0000313" key="2">
    <source>
        <dbReference type="Proteomes" id="UP000189855"/>
    </source>
</evidence>
<sequence>MAIIGGGHVGVELIKRRNEFVDYPFFSMTFVVEDRDQTGSAIELPVRAFRGTKPQAGEVVHDGMADKPEE</sequence>
<reference evidence="1 2" key="1">
    <citation type="journal article" date="2017" name="Mol. Ecol.">
        <title>Adaptation of the pathogen, Pseudomonas syringae, during experimental evolution on a native vs. alternative host plant.</title>
        <authorList>
            <person name="Meaden S."/>
            <person name="Koskella B."/>
        </authorList>
    </citation>
    <scope>NUCLEOTIDE SEQUENCE [LARGE SCALE GENOMIC DNA]</scope>
    <source>
        <strain evidence="1 2">PT23</strain>
    </source>
</reference>
<dbReference type="EMBL" id="MSDS01000078">
    <property type="protein sequence ID" value="OPE56496.1"/>
    <property type="molecule type" value="Genomic_DNA"/>
</dbReference>
<organism evidence="1 2">
    <name type="scientific">Pseudomonas syringae pv. tomato</name>
    <dbReference type="NCBI Taxonomy" id="323"/>
    <lineage>
        <taxon>Bacteria</taxon>
        <taxon>Pseudomonadati</taxon>
        <taxon>Pseudomonadota</taxon>
        <taxon>Gammaproteobacteria</taxon>
        <taxon>Pseudomonadales</taxon>
        <taxon>Pseudomonadaceae</taxon>
        <taxon>Pseudomonas</taxon>
    </lineage>
</organism>
<protein>
    <submittedName>
        <fullName evidence="1">Uncharacterized protein</fullName>
    </submittedName>
</protein>
<evidence type="ECO:0000313" key="1">
    <source>
        <dbReference type="EMBL" id="OPE56496.1"/>
    </source>
</evidence>